<gene>
    <name evidence="1" type="ordered locus">Sgly_0366</name>
</gene>
<organism evidence="1 2">
    <name type="scientific">Syntrophobotulus glycolicus (strain DSM 8271 / FlGlyR)</name>
    <dbReference type="NCBI Taxonomy" id="645991"/>
    <lineage>
        <taxon>Bacteria</taxon>
        <taxon>Bacillati</taxon>
        <taxon>Bacillota</taxon>
        <taxon>Clostridia</taxon>
        <taxon>Eubacteriales</taxon>
        <taxon>Desulfitobacteriaceae</taxon>
        <taxon>Syntrophobotulus</taxon>
    </lineage>
</organism>
<reference evidence="2" key="2">
    <citation type="submission" date="2011-02" db="EMBL/GenBank/DDBJ databases">
        <title>The complete genome of Syntrophobotulus glycolicus DSM 8271.</title>
        <authorList>
            <person name="Lucas S."/>
            <person name="Copeland A."/>
            <person name="Lapidus A."/>
            <person name="Bruce D."/>
            <person name="Goodwin L."/>
            <person name="Pitluck S."/>
            <person name="Kyrpides N."/>
            <person name="Mavromatis K."/>
            <person name="Pagani I."/>
            <person name="Ivanova N."/>
            <person name="Mikhailova N."/>
            <person name="Chertkov O."/>
            <person name="Held B."/>
            <person name="Detter J.C."/>
            <person name="Tapia R."/>
            <person name="Han C."/>
            <person name="Land M."/>
            <person name="Hauser L."/>
            <person name="Markowitz V."/>
            <person name="Cheng J.-F."/>
            <person name="Hugenholtz P."/>
            <person name="Woyke T."/>
            <person name="Wu D."/>
            <person name="Spring S."/>
            <person name="Schroeder M."/>
            <person name="Brambilla E."/>
            <person name="Klenk H.-P."/>
            <person name="Eisen J.A."/>
        </authorList>
    </citation>
    <scope>NUCLEOTIDE SEQUENCE [LARGE SCALE GENOMIC DNA]</scope>
    <source>
        <strain evidence="2">DSM 8271 / FlGlyR</strain>
    </source>
</reference>
<proteinExistence type="predicted"/>
<evidence type="ECO:0000313" key="1">
    <source>
        <dbReference type="EMBL" id="ADY54732.1"/>
    </source>
</evidence>
<name>F0SXI6_SYNGF</name>
<dbReference type="KEGG" id="sgy:Sgly_0366"/>
<reference evidence="1 2" key="1">
    <citation type="journal article" date="2011" name="Stand. Genomic Sci.">
        <title>Complete genome sequence of Syntrophobotulus glycolicus type strain (FlGlyR).</title>
        <authorList>
            <person name="Han C."/>
            <person name="Mwirichia R."/>
            <person name="Chertkov O."/>
            <person name="Held B."/>
            <person name="Lapidus A."/>
            <person name="Nolan M."/>
            <person name="Lucas S."/>
            <person name="Hammon N."/>
            <person name="Deshpande S."/>
            <person name="Cheng J.F."/>
            <person name="Tapia R."/>
            <person name="Goodwin L."/>
            <person name="Pitluck S."/>
            <person name="Huntemann M."/>
            <person name="Liolios K."/>
            <person name="Ivanova N."/>
            <person name="Pagani I."/>
            <person name="Mavromatis K."/>
            <person name="Ovchinikova G."/>
            <person name="Pati A."/>
            <person name="Chen A."/>
            <person name="Palaniappan K."/>
            <person name="Land M."/>
            <person name="Hauser L."/>
            <person name="Brambilla E.M."/>
            <person name="Rohde M."/>
            <person name="Spring S."/>
            <person name="Sikorski J."/>
            <person name="Goker M."/>
            <person name="Woyke T."/>
            <person name="Bristow J."/>
            <person name="Eisen J.A."/>
            <person name="Markowitz V."/>
            <person name="Hugenholtz P."/>
            <person name="Kyrpides N.C."/>
            <person name="Klenk H.P."/>
            <person name="Detter J.C."/>
        </authorList>
    </citation>
    <scope>NUCLEOTIDE SEQUENCE [LARGE SCALE GENOMIC DNA]</scope>
    <source>
        <strain evidence="2">DSM 8271 / FlGlyR</strain>
    </source>
</reference>
<evidence type="ECO:0000313" key="2">
    <source>
        <dbReference type="Proteomes" id="UP000007488"/>
    </source>
</evidence>
<dbReference type="AlphaFoldDB" id="F0SXI6"/>
<dbReference type="STRING" id="645991.Sgly_0366"/>
<dbReference type="HOGENOM" id="CLU_2686523_0_0_9"/>
<keyword evidence="2" id="KW-1185">Reference proteome</keyword>
<dbReference type="Proteomes" id="UP000007488">
    <property type="component" value="Chromosome"/>
</dbReference>
<protein>
    <submittedName>
        <fullName evidence="1">Uncharacterized protein</fullName>
    </submittedName>
</protein>
<sequence length="74" mass="8787">MAKICFKARVNLSSGYAPVKYITRTIEMELPKDRYGFILFNELHKPLREYFSKNIVSKIPERVSGFNILWYQVK</sequence>
<accession>F0SXI6</accession>
<dbReference type="EMBL" id="CP002547">
    <property type="protein sequence ID" value="ADY54732.1"/>
    <property type="molecule type" value="Genomic_DNA"/>
</dbReference>